<name>A0ABV2QJT6_9MICO</name>
<dbReference type="PANTHER" id="PTHR23427:SF2">
    <property type="entry name" value="SURFEIT LOCUS PROTEIN 1"/>
    <property type="match status" value="1"/>
</dbReference>
<evidence type="ECO:0000256" key="3">
    <source>
        <dbReference type="ARBA" id="ARBA00022692"/>
    </source>
</evidence>
<dbReference type="InterPro" id="IPR002994">
    <property type="entry name" value="Surf1/Shy1"/>
</dbReference>
<keyword evidence="3 6" id="KW-0812">Transmembrane</keyword>
<comment type="subcellular location">
    <subcellularLocation>
        <location evidence="6">Cell membrane</location>
        <topology evidence="6">Multi-pass membrane protein</topology>
    </subcellularLocation>
    <subcellularLocation>
        <location evidence="1">Membrane</location>
    </subcellularLocation>
</comment>
<reference evidence="8 9" key="1">
    <citation type="submission" date="2024-06" db="EMBL/GenBank/DDBJ databases">
        <title>Sorghum-associated microbial communities from plants grown in Nebraska, USA.</title>
        <authorList>
            <person name="Schachtman D."/>
        </authorList>
    </citation>
    <scope>NUCLEOTIDE SEQUENCE [LARGE SCALE GENOMIC DNA]</scope>
    <source>
        <strain evidence="8 9">2857</strain>
    </source>
</reference>
<evidence type="ECO:0000256" key="6">
    <source>
        <dbReference type="RuleBase" id="RU363076"/>
    </source>
</evidence>
<evidence type="ECO:0000256" key="4">
    <source>
        <dbReference type="ARBA" id="ARBA00022989"/>
    </source>
</evidence>
<evidence type="ECO:0000256" key="5">
    <source>
        <dbReference type="ARBA" id="ARBA00023136"/>
    </source>
</evidence>
<sequence length="280" mass="30835">MNGWSFAFTWHWARYLALAVVFALVCVGLCLWQLDRRDTALVELGRIDNNYSAEPVPLADVLGDLDAFSPDQKWTPVTITGTYLSDEELLVRNRPYNSGPGFEVLTPLLLADGSVFIVDRGGLPTGRLQDSPDEIPAAPSGEVTVTARLKPGEPTLPGRSAPAGQIASIQLDDIADRLDRPTFTGAYGLMMSEDPAPAERPLAAAKPVRDEGPHLSYAFQWLVFALFGFFGLGYGLRQEYRRVNEEDPDEIERAEARRAKDATRARTDAEIEDELIDAGR</sequence>
<gene>
    <name evidence="8" type="ORF">ABIE21_000787</name>
</gene>
<protein>
    <recommendedName>
        <fullName evidence="6">SURF1-like protein</fullName>
    </recommendedName>
</protein>
<feature type="compositionally biased region" description="Acidic residues" evidence="7">
    <location>
        <begin position="270"/>
        <end position="280"/>
    </location>
</feature>
<dbReference type="Pfam" id="PF02104">
    <property type="entry name" value="SURF1"/>
    <property type="match status" value="1"/>
</dbReference>
<comment type="similarity">
    <text evidence="2 6">Belongs to the SURF1 family.</text>
</comment>
<evidence type="ECO:0000256" key="7">
    <source>
        <dbReference type="SAM" id="MobiDB-lite"/>
    </source>
</evidence>
<evidence type="ECO:0000313" key="9">
    <source>
        <dbReference type="Proteomes" id="UP001549257"/>
    </source>
</evidence>
<evidence type="ECO:0000256" key="1">
    <source>
        <dbReference type="ARBA" id="ARBA00004370"/>
    </source>
</evidence>
<dbReference type="EMBL" id="JBEPSJ010000001">
    <property type="protein sequence ID" value="MET4581297.1"/>
    <property type="molecule type" value="Genomic_DNA"/>
</dbReference>
<organism evidence="8 9">
    <name type="scientific">Conyzicola nivalis</name>
    <dbReference type="NCBI Taxonomy" id="1477021"/>
    <lineage>
        <taxon>Bacteria</taxon>
        <taxon>Bacillati</taxon>
        <taxon>Actinomycetota</taxon>
        <taxon>Actinomycetes</taxon>
        <taxon>Micrococcales</taxon>
        <taxon>Microbacteriaceae</taxon>
        <taxon>Conyzicola</taxon>
    </lineage>
</organism>
<keyword evidence="9" id="KW-1185">Reference proteome</keyword>
<dbReference type="RefSeq" id="WP_354023478.1">
    <property type="nucleotide sequence ID" value="NZ_JBEPSJ010000001.1"/>
</dbReference>
<keyword evidence="5 6" id="KW-0472">Membrane</keyword>
<proteinExistence type="inferred from homology"/>
<feature type="transmembrane region" description="Helical" evidence="6">
    <location>
        <begin position="215"/>
        <end position="236"/>
    </location>
</feature>
<keyword evidence="6" id="KW-1003">Cell membrane</keyword>
<dbReference type="CDD" id="cd06662">
    <property type="entry name" value="SURF1"/>
    <property type="match status" value="1"/>
</dbReference>
<evidence type="ECO:0000256" key="2">
    <source>
        <dbReference type="ARBA" id="ARBA00007165"/>
    </source>
</evidence>
<comment type="caution">
    <text evidence="8">The sequence shown here is derived from an EMBL/GenBank/DDBJ whole genome shotgun (WGS) entry which is preliminary data.</text>
</comment>
<dbReference type="PANTHER" id="PTHR23427">
    <property type="entry name" value="SURFEIT LOCUS PROTEIN"/>
    <property type="match status" value="1"/>
</dbReference>
<dbReference type="Proteomes" id="UP001549257">
    <property type="component" value="Unassembled WGS sequence"/>
</dbReference>
<accession>A0ABV2QJT6</accession>
<feature type="region of interest" description="Disordered" evidence="7">
    <location>
        <begin position="244"/>
        <end position="280"/>
    </location>
</feature>
<dbReference type="PROSITE" id="PS50895">
    <property type="entry name" value="SURF1"/>
    <property type="match status" value="1"/>
</dbReference>
<feature type="transmembrane region" description="Helical" evidence="6">
    <location>
        <begin position="12"/>
        <end position="32"/>
    </location>
</feature>
<feature type="compositionally biased region" description="Basic and acidic residues" evidence="7">
    <location>
        <begin position="244"/>
        <end position="269"/>
    </location>
</feature>
<dbReference type="InterPro" id="IPR045214">
    <property type="entry name" value="Surf1/Surf4"/>
</dbReference>
<evidence type="ECO:0000313" key="8">
    <source>
        <dbReference type="EMBL" id="MET4581297.1"/>
    </source>
</evidence>
<keyword evidence="4 6" id="KW-1133">Transmembrane helix</keyword>